<dbReference type="EMBL" id="JARH01000221">
    <property type="protein sequence ID" value="EXF83866.1"/>
    <property type="molecule type" value="Genomic_DNA"/>
</dbReference>
<dbReference type="KEGG" id="cfj:CFIO01_03889"/>
<feature type="compositionally biased region" description="Polar residues" evidence="1">
    <location>
        <begin position="144"/>
        <end position="154"/>
    </location>
</feature>
<gene>
    <name evidence="2" type="ORF">CFIO01_03889</name>
</gene>
<comment type="caution">
    <text evidence="2">The sequence shown here is derived from an EMBL/GenBank/DDBJ whole genome shotgun (WGS) entry which is preliminary data.</text>
</comment>
<feature type="compositionally biased region" description="Polar residues" evidence="1">
    <location>
        <begin position="31"/>
        <end position="44"/>
    </location>
</feature>
<feature type="region of interest" description="Disordered" evidence="1">
    <location>
        <begin position="143"/>
        <end position="185"/>
    </location>
</feature>
<feature type="region of interest" description="Disordered" evidence="1">
    <location>
        <begin position="1"/>
        <end position="94"/>
    </location>
</feature>
<evidence type="ECO:0000313" key="3">
    <source>
        <dbReference type="Proteomes" id="UP000020467"/>
    </source>
</evidence>
<feature type="compositionally biased region" description="Basic and acidic residues" evidence="1">
    <location>
        <begin position="45"/>
        <end position="71"/>
    </location>
</feature>
<keyword evidence="3" id="KW-1185">Reference proteome</keyword>
<proteinExistence type="predicted"/>
<evidence type="ECO:0000256" key="1">
    <source>
        <dbReference type="SAM" id="MobiDB-lite"/>
    </source>
</evidence>
<organism evidence="2 3">
    <name type="scientific">Colletotrichum fioriniae PJ7</name>
    <dbReference type="NCBI Taxonomy" id="1445577"/>
    <lineage>
        <taxon>Eukaryota</taxon>
        <taxon>Fungi</taxon>
        <taxon>Dikarya</taxon>
        <taxon>Ascomycota</taxon>
        <taxon>Pezizomycotina</taxon>
        <taxon>Sordariomycetes</taxon>
        <taxon>Hypocreomycetidae</taxon>
        <taxon>Glomerellales</taxon>
        <taxon>Glomerellaceae</taxon>
        <taxon>Colletotrichum</taxon>
        <taxon>Colletotrichum acutatum species complex</taxon>
    </lineage>
</organism>
<sequence length="200" mass="22609">MASKNRTTSDTHDDLAPQPCKKKARVHSPEKTSNVNTGISNDTRSPAKADEITLPRQMKDHPKQGYKRDDSNIPENRGQLEFTTSSSSKPNNEILPSIVDDVAYDADDESDIKFINAETYYQIERAQRMTMYRCNQVEIDLGHQSPSTEASGSSMEWEPLQSHLETIPEEDSELSSSSVADEWVWPERVDTSEGLDFHFN</sequence>
<reference evidence="2 3" key="1">
    <citation type="submission" date="2014-02" db="EMBL/GenBank/DDBJ databases">
        <title>The genome sequence of Colletotrichum fioriniae PJ7.</title>
        <authorList>
            <person name="Baroncelli R."/>
            <person name="Thon M.R."/>
        </authorList>
    </citation>
    <scope>NUCLEOTIDE SEQUENCE [LARGE SCALE GENOMIC DNA]</scope>
    <source>
        <strain evidence="2 3">PJ7</strain>
    </source>
</reference>
<accession>A0A010RTI0</accession>
<protein>
    <submittedName>
        <fullName evidence="2">Uncharacterized protein</fullName>
    </submittedName>
</protein>
<feature type="compositionally biased region" description="Polar residues" evidence="1">
    <location>
        <begin position="81"/>
        <end position="91"/>
    </location>
</feature>
<dbReference type="Proteomes" id="UP000020467">
    <property type="component" value="Unassembled WGS sequence"/>
</dbReference>
<dbReference type="HOGENOM" id="CLU_1366137_0_0_1"/>
<dbReference type="AlphaFoldDB" id="A0A010RTI0"/>
<dbReference type="OrthoDB" id="4842284at2759"/>
<evidence type="ECO:0000313" key="2">
    <source>
        <dbReference type="EMBL" id="EXF83866.1"/>
    </source>
</evidence>
<name>A0A010RTI0_9PEZI</name>